<dbReference type="Proteomes" id="UP000075714">
    <property type="component" value="Unassembled WGS sequence"/>
</dbReference>
<dbReference type="EMBL" id="LSYV01000726">
    <property type="protein sequence ID" value="KXZ41141.1"/>
    <property type="molecule type" value="Genomic_DNA"/>
</dbReference>
<evidence type="ECO:0000256" key="1">
    <source>
        <dbReference type="SAM" id="MobiDB-lite"/>
    </source>
</evidence>
<feature type="region of interest" description="Disordered" evidence="1">
    <location>
        <begin position="1"/>
        <end position="23"/>
    </location>
</feature>
<sequence length="613" mass="67949">MKQPQRVGDKNSEETTSKPELSAQRAELVAEQATRKNAVTGLIPLSHPLGQLAGPGRGSAAATGAGITAPTTRLLVDQAAELRPLPKEVTGGAWELHFPDDRTKLFLDPGDIVASIRVWIFCAFRAARDTQRPTSAPVLIITGLVKSGKSYCQGAVVLSLVAETMGASVMLHTLLLKLLKWVLEEGVPVRASALQAAKELAAQPIRHDNPAELGEEIASLLHAVEVPVLVLFDEVQSMFLPTLDGELDKPGSEYIRDCFMKYLLQHGPRTMLWCITGSSMALTWINIAKMPTNGFTLMTSASEIALPASSSPDHLSLVMEGLREAFLPQKVDPLLLELCPPSVALLTVLVNEWLDKGSPKDVQSFVRNFLTTKLMEESMKEWSLGLAAMPVVQRLAVLDLASVEVGMRIDNVNLHAGLRRFLMPYMDKTANGRWYLRDPYQRQLVRLMINKDGTLRNSWSEEEFSVSMVLQDCGWILLRLGETADSLLGPMAGKLWKGKKLPVGMLGFQKELQSEWNRRDLTRYSAEKKKLDSHLAMLVFYLRLSRNMLAQMKPWNRTDGTLLDVGVIEALPSVLDRPMVSFYGDAFRALRMLVPYTAKEAKARRTSAAEWKP</sequence>
<proteinExistence type="predicted"/>
<feature type="compositionally biased region" description="Basic and acidic residues" evidence="1">
    <location>
        <begin position="7"/>
        <end position="17"/>
    </location>
</feature>
<evidence type="ECO:0000313" key="2">
    <source>
        <dbReference type="EMBL" id="KXZ41141.1"/>
    </source>
</evidence>
<dbReference type="OrthoDB" id="537650at2759"/>
<protein>
    <submittedName>
        <fullName evidence="2">Uncharacterized protein</fullName>
    </submittedName>
</protein>
<evidence type="ECO:0000313" key="3">
    <source>
        <dbReference type="Proteomes" id="UP000075714"/>
    </source>
</evidence>
<reference evidence="3" key="1">
    <citation type="journal article" date="2016" name="Nat. Commun.">
        <title>The Gonium pectorale genome demonstrates co-option of cell cycle regulation during the evolution of multicellularity.</title>
        <authorList>
            <person name="Hanschen E.R."/>
            <person name="Marriage T.N."/>
            <person name="Ferris P.J."/>
            <person name="Hamaji T."/>
            <person name="Toyoda A."/>
            <person name="Fujiyama A."/>
            <person name="Neme R."/>
            <person name="Noguchi H."/>
            <person name="Minakuchi Y."/>
            <person name="Suzuki M."/>
            <person name="Kawai-Toyooka H."/>
            <person name="Smith D.R."/>
            <person name="Sparks H."/>
            <person name="Anderson J."/>
            <person name="Bakaric R."/>
            <person name="Luria V."/>
            <person name="Karger A."/>
            <person name="Kirschner M.W."/>
            <person name="Durand P.M."/>
            <person name="Michod R.E."/>
            <person name="Nozaki H."/>
            <person name="Olson B.J."/>
        </authorList>
    </citation>
    <scope>NUCLEOTIDE SEQUENCE [LARGE SCALE GENOMIC DNA]</scope>
    <source>
        <strain evidence="3">NIES-2863</strain>
    </source>
</reference>
<gene>
    <name evidence="2" type="ORF">GPECTOR_730g889</name>
</gene>
<organism evidence="2 3">
    <name type="scientific">Gonium pectorale</name>
    <name type="common">Green alga</name>
    <dbReference type="NCBI Taxonomy" id="33097"/>
    <lineage>
        <taxon>Eukaryota</taxon>
        <taxon>Viridiplantae</taxon>
        <taxon>Chlorophyta</taxon>
        <taxon>core chlorophytes</taxon>
        <taxon>Chlorophyceae</taxon>
        <taxon>CS clade</taxon>
        <taxon>Chlamydomonadales</taxon>
        <taxon>Volvocaceae</taxon>
        <taxon>Gonium</taxon>
    </lineage>
</organism>
<keyword evidence="3" id="KW-1185">Reference proteome</keyword>
<dbReference type="AlphaFoldDB" id="A0A150FU47"/>
<comment type="caution">
    <text evidence="2">The sequence shown here is derived from an EMBL/GenBank/DDBJ whole genome shotgun (WGS) entry which is preliminary data.</text>
</comment>
<name>A0A150FU47_GONPE</name>
<accession>A0A150FU47</accession>